<dbReference type="EMBL" id="CAKOGP040000584">
    <property type="protein sequence ID" value="CAJ1936978.1"/>
    <property type="molecule type" value="Genomic_DNA"/>
</dbReference>
<feature type="region of interest" description="Disordered" evidence="1">
    <location>
        <begin position="188"/>
        <end position="313"/>
    </location>
</feature>
<dbReference type="PROSITE" id="PS51346">
    <property type="entry name" value="PROKAR_ZN_DEPEND_PLPC_2"/>
    <property type="match status" value="1"/>
</dbReference>
<dbReference type="Proteomes" id="UP001295423">
    <property type="component" value="Unassembled WGS sequence"/>
</dbReference>
<comment type="caution">
    <text evidence="3">The sequence shown here is derived from an EMBL/GenBank/DDBJ whole genome shotgun (WGS) entry which is preliminary data.</text>
</comment>
<accession>A0AAD2FGQ1</accession>
<feature type="compositionally biased region" description="Basic and acidic residues" evidence="1">
    <location>
        <begin position="188"/>
        <end position="291"/>
    </location>
</feature>
<evidence type="ECO:0000313" key="4">
    <source>
        <dbReference type="Proteomes" id="UP001295423"/>
    </source>
</evidence>
<name>A0AAD2FGQ1_9STRA</name>
<dbReference type="InterPro" id="IPR001531">
    <property type="entry name" value="Zn_PLipaseC"/>
</dbReference>
<evidence type="ECO:0000256" key="1">
    <source>
        <dbReference type="SAM" id="MobiDB-lite"/>
    </source>
</evidence>
<reference evidence="3" key="1">
    <citation type="submission" date="2023-08" db="EMBL/GenBank/DDBJ databases">
        <authorList>
            <person name="Audoor S."/>
            <person name="Bilcke G."/>
        </authorList>
    </citation>
    <scope>NUCLEOTIDE SEQUENCE</scope>
</reference>
<keyword evidence="4" id="KW-1185">Reference proteome</keyword>
<evidence type="ECO:0000259" key="2">
    <source>
        <dbReference type="PROSITE" id="PS51346"/>
    </source>
</evidence>
<sequence>MTKASVDKTGWIDWQNSAAKEIMEEDMDRGGWLYGDMEDLSSEIIFNIYKETQPEFEDVVFSQFHARYDSASNRGKKRRARCEQEEAWMKHDRKIHPVRTHNARGELKFHLTDAHQLLREDVANGDDIKQSILMLWGSRLEYLDFDYDVFRRRVYQERKFVKLCNYMDHKRNEKRRLFVEAKQKELATKEKQQAKQQEMEHTRLLKDLEKREKQEEKERKKLAKEHEKREKREARERKKHAKEQEKREKQEERERKKLAKEQEKREKQEEKERKKRKREEEMREKSIEQDSKRRKKSLRSASNKTAQQKNKKV</sequence>
<organism evidence="3 4">
    <name type="scientific">Cylindrotheca closterium</name>
    <dbReference type="NCBI Taxonomy" id="2856"/>
    <lineage>
        <taxon>Eukaryota</taxon>
        <taxon>Sar</taxon>
        <taxon>Stramenopiles</taxon>
        <taxon>Ochrophyta</taxon>
        <taxon>Bacillariophyta</taxon>
        <taxon>Bacillariophyceae</taxon>
        <taxon>Bacillariophycidae</taxon>
        <taxon>Bacillariales</taxon>
        <taxon>Bacillariaceae</taxon>
        <taxon>Cylindrotheca</taxon>
    </lineage>
</organism>
<dbReference type="AlphaFoldDB" id="A0AAD2FGQ1"/>
<dbReference type="GO" id="GO:0008270">
    <property type="term" value="F:zinc ion binding"/>
    <property type="evidence" value="ECO:0007669"/>
    <property type="project" value="InterPro"/>
</dbReference>
<feature type="domain" description="Zn-dependent PLC" evidence="2">
    <location>
        <begin position="1"/>
        <end position="47"/>
    </location>
</feature>
<evidence type="ECO:0000313" key="3">
    <source>
        <dbReference type="EMBL" id="CAJ1936978.1"/>
    </source>
</evidence>
<dbReference type="GO" id="GO:0004629">
    <property type="term" value="F:phospholipase C activity"/>
    <property type="evidence" value="ECO:0007669"/>
    <property type="project" value="InterPro"/>
</dbReference>
<protein>
    <recommendedName>
        <fullName evidence="2">Zn-dependent PLC domain-containing protein</fullName>
    </recommendedName>
</protein>
<feature type="compositionally biased region" description="Polar residues" evidence="1">
    <location>
        <begin position="301"/>
        <end position="313"/>
    </location>
</feature>
<proteinExistence type="predicted"/>
<gene>
    <name evidence="3" type="ORF">CYCCA115_LOCUS5456</name>
</gene>